<dbReference type="RefSeq" id="WP_017493617.1">
    <property type="nucleotide sequence ID" value="NZ_CP114062.1"/>
</dbReference>
<proteinExistence type="predicted"/>
<dbReference type="STRING" id="1646377.BS640_11660"/>
<dbReference type="AlphaFoldDB" id="A0A1X0WET3"/>
<gene>
    <name evidence="2" type="ORF">BS640_11660</name>
</gene>
<sequence length="167" mass="18762">MNKPEPEAHHSQQGSALILAIMMMMAFGLMGLNMVNQHLNAALALTRSEKSFLQSWELAVSSLNWGLNRRWVLQPVEGWQCAQSVTENVSLPGEISATLRSCIRNAERDELYLLRGEGKIQPDSVPVLLYQLVTLKTVDATESRVIPIQNGWLDFCPLKDERKCDDP</sequence>
<feature type="transmembrane region" description="Helical" evidence="1">
    <location>
        <begin position="16"/>
        <end position="35"/>
    </location>
</feature>
<evidence type="ECO:0008006" key="4">
    <source>
        <dbReference type="Google" id="ProtNLM"/>
    </source>
</evidence>
<keyword evidence="1" id="KW-0812">Transmembrane</keyword>
<protein>
    <recommendedName>
        <fullName evidence="4">DUF2509 domain-containing protein</fullName>
    </recommendedName>
</protein>
<dbReference type="GeneID" id="93568981"/>
<keyword evidence="3" id="KW-1185">Reference proteome</keyword>
<accession>A0A1X0WET3</accession>
<organism evidence="2 3">
    <name type="scientific">Rouxiella badensis</name>
    <dbReference type="NCBI Taxonomy" id="1646377"/>
    <lineage>
        <taxon>Bacteria</taxon>
        <taxon>Pseudomonadati</taxon>
        <taxon>Pseudomonadota</taxon>
        <taxon>Gammaproteobacteria</taxon>
        <taxon>Enterobacterales</taxon>
        <taxon>Yersiniaceae</taxon>
        <taxon>Rouxiella</taxon>
    </lineage>
</organism>
<evidence type="ECO:0000313" key="2">
    <source>
        <dbReference type="EMBL" id="ORJ25269.1"/>
    </source>
</evidence>
<keyword evidence="1" id="KW-0472">Membrane</keyword>
<evidence type="ECO:0000256" key="1">
    <source>
        <dbReference type="SAM" id="Phobius"/>
    </source>
</evidence>
<dbReference type="Pfam" id="PF10713">
    <property type="entry name" value="DUF2509"/>
    <property type="match status" value="1"/>
</dbReference>
<keyword evidence="1" id="KW-1133">Transmembrane helix</keyword>
<dbReference type="Proteomes" id="UP000192536">
    <property type="component" value="Unassembled WGS sequence"/>
</dbReference>
<evidence type="ECO:0000313" key="3">
    <source>
        <dbReference type="Proteomes" id="UP000192536"/>
    </source>
</evidence>
<dbReference type="EMBL" id="MRWE01000017">
    <property type="protein sequence ID" value="ORJ25269.1"/>
    <property type="molecule type" value="Genomic_DNA"/>
</dbReference>
<reference evidence="2 3" key="1">
    <citation type="journal article" date="2017" name="Int. J. Syst. Evol. Microbiol.">
        <title>Rouxiella badensis sp. nov. and Rouxiella silvae sp. nov. isolated from peat bog soil in Germany and emendation of the genus description.</title>
        <authorList>
            <person name="Le Fleche-Mateos A."/>
            <person name="Kugler J.H."/>
            <person name="Hansen S.H."/>
            <person name="Syldatk C."/>
            <person name="Hausmann R."/>
            <person name="Lomprez F."/>
            <person name="Vandenbogaert M."/>
            <person name="Manuguerra J.C."/>
            <person name="Grimont P.A."/>
        </authorList>
    </citation>
    <scope>NUCLEOTIDE SEQUENCE [LARGE SCALE GENOMIC DNA]</scope>
    <source>
        <strain evidence="2 3">DSM 100043</strain>
    </source>
</reference>
<name>A0A1X0WET3_9GAMM</name>
<comment type="caution">
    <text evidence="2">The sequence shown here is derived from an EMBL/GenBank/DDBJ whole genome shotgun (WGS) entry which is preliminary data.</text>
</comment>
<dbReference type="InterPro" id="IPR019652">
    <property type="entry name" value="DUF2509"/>
</dbReference>